<sequence>MFACEDPLSSSLAPSCRTLNRTSPTASPSFAVLKEHVGDEHRQTDEIIAKSRHLHLKGLNLINPLRRPTIDLHRSGNVHPPPRLRHFARVNPAVSRLHTAKDATIMHFDANAL</sequence>
<evidence type="ECO:0000313" key="1">
    <source>
        <dbReference type="EMBL" id="KJR85441.1"/>
    </source>
</evidence>
<reference evidence="1 2" key="1">
    <citation type="journal article" date="2014" name="BMC Genomics">
        <title>Comparative genomics of the major fungal agents of human and animal Sporotrichosis: Sporothrix schenckii and Sporothrix brasiliensis.</title>
        <authorList>
            <person name="Teixeira M.M."/>
            <person name="de Almeida L.G."/>
            <person name="Kubitschek-Barreira P."/>
            <person name="Alves F.L."/>
            <person name="Kioshima E.S."/>
            <person name="Abadio A.K."/>
            <person name="Fernandes L."/>
            <person name="Derengowski L.S."/>
            <person name="Ferreira K.S."/>
            <person name="Souza R.C."/>
            <person name="Ruiz J.C."/>
            <person name="de Andrade N.C."/>
            <person name="Paes H.C."/>
            <person name="Nicola A.M."/>
            <person name="Albuquerque P."/>
            <person name="Gerber A.L."/>
            <person name="Martins V.P."/>
            <person name="Peconick L.D."/>
            <person name="Neto A.V."/>
            <person name="Chaucanez C.B."/>
            <person name="Silva P.A."/>
            <person name="Cunha O.L."/>
            <person name="de Oliveira F.F."/>
            <person name="dos Santos T.C."/>
            <person name="Barros A.L."/>
            <person name="Soares M.A."/>
            <person name="de Oliveira L.M."/>
            <person name="Marini M.M."/>
            <person name="Villalobos-Duno H."/>
            <person name="Cunha M.M."/>
            <person name="de Hoog S."/>
            <person name="da Silveira J.F."/>
            <person name="Henrissat B."/>
            <person name="Nino-Vega G.A."/>
            <person name="Cisalpino P.S."/>
            <person name="Mora-Montes H.M."/>
            <person name="Almeida S.R."/>
            <person name="Stajich J.E."/>
            <person name="Lopes-Bezerra L.M."/>
            <person name="Vasconcelos A.T."/>
            <person name="Felipe M.S."/>
        </authorList>
    </citation>
    <scope>NUCLEOTIDE SEQUENCE [LARGE SCALE GENOMIC DNA]</scope>
    <source>
        <strain evidence="1 2">1099-18</strain>
    </source>
</reference>
<comment type="caution">
    <text evidence="1">The sequence shown here is derived from an EMBL/GenBank/DDBJ whole genome shotgun (WGS) entry which is preliminary data.</text>
</comment>
<dbReference type="GeneID" id="27671909"/>
<dbReference type="RefSeq" id="XP_016588117.1">
    <property type="nucleotide sequence ID" value="XM_016736632.1"/>
</dbReference>
<dbReference type="KEGG" id="ssck:SPSK_10074"/>
<dbReference type="AlphaFoldDB" id="A0A0F2MBB3"/>
<evidence type="ECO:0000313" key="2">
    <source>
        <dbReference type="Proteomes" id="UP000033710"/>
    </source>
</evidence>
<protein>
    <submittedName>
        <fullName evidence="1">Uncharacterized protein</fullName>
    </submittedName>
</protein>
<name>A0A0F2MBB3_SPOSC</name>
<gene>
    <name evidence="1" type="ORF">SPSK_10074</name>
</gene>
<dbReference type="EMBL" id="AXCR01000007">
    <property type="protein sequence ID" value="KJR85441.1"/>
    <property type="molecule type" value="Genomic_DNA"/>
</dbReference>
<proteinExistence type="predicted"/>
<dbReference type="VEuPathDB" id="FungiDB:SPSK_10074"/>
<organism evidence="1 2">
    <name type="scientific">Sporothrix schenckii 1099-18</name>
    <dbReference type="NCBI Taxonomy" id="1397361"/>
    <lineage>
        <taxon>Eukaryota</taxon>
        <taxon>Fungi</taxon>
        <taxon>Dikarya</taxon>
        <taxon>Ascomycota</taxon>
        <taxon>Pezizomycotina</taxon>
        <taxon>Sordariomycetes</taxon>
        <taxon>Sordariomycetidae</taxon>
        <taxon>Ophiostomatales</taxon>
        <taxon>Ophiostomataceae</taxon>
        <taxon>Sporothrix</taxon>
    </lineage>
</organism>
<accession>A0A0F2MBB3</accession>
<dbReference type="Proteomes" id="UP000033710">
    <property type="component" value="Unassembled WGS sequence"/>
</dbReference>
<reference evidence="1 2" key="2">
    <citation type="journal article" date="2015" name="Eukaryot. Cell">
        <title>Asexual propagation of a virulent clone complex in a human and feline outbreak of sporotrichosis.</title>
        <authorList>
            <person name="Teixeira Mde M."/>
            <person name="Rodrigues A.M."/>
            <person name="Tsui C.K."/>
            <person name="de Almeida L.G."/>
            <person name="Van Diepeningen A.D."/>
            <person name="van den Ende B.G."/>
            <person name="Fernandes G.F."/>
            <person name="Kano R."/>
            <person name="Hamelin R.C."/>
            <person name="Lopes-Bezerra L.M."/>
            <person name="Vasconcelos A.T."/>
            <person name="de Hoog S."/>
            <person name="de Camargo Z.P."/>
            <person name="Felipe M.S."/>
        </authorList>
    </citation>
    <scope>NUCLEOTIDE SEQUENCE [LARGE SCALE GENOMIC DNA]</scope>
    <source>
        <strain evidence="1 2">1099-18</strain>
    </source>
</reference>